<protein>
    <recommendedName>
        <fullName evidence="3">Transglutaminase-like domain-containing protein</fullName>
    </recommendedName>
</protein>
<evidence type="ECO:0000313" key="1">
    <source>
        <dbReference type="EMBL" id="MEM5498922.1"/>
    </source>
</evidence>
<evidence type="ECO:0008006" key="3">
    <source>
        <dbReference type="Google" id="ProtNLM"/>
    </source>
</evidence>
<proteinExistence type="predicted"/>
<dbReference type="EMBL" id="JBBMQS010000010">
    <property type="protein sequence ID" value="MEM5498922.1"/>
    <property type="molecule type" value="Genomic_DNA"/>
</dbReference>
<name>A0ABU9SYG9_9ALTE</name>
<comment type="caution">
    <text evidence="1">The sequence shown here is derived from an EMBL/GenBank/DDBJ whole genome shotgun (WGS) entry which is preliminary data.</text>
</comment>
<reference evidence="1 2" key="1">
    <citation type="submission" date="2024-03" db="EMBL/GenBank/DDBJ databases">
        <title>Community enrichment and isolation of bacterial strains for fucoidan degradation.</title>
        <authorList>
            <person name="Sichert A."/>
        </authorList>
    </citation>
    <scope>NUCLEOTIDE SEQUENCE [LARGE SCALE GENOMIC DNA]</scope>
    <source>
        <strain evidence="1 2">AS12</strain>
    </source>
</reference>
<gene>
    <name evidence="1" type="ORF">WNY77_16040</name>
</gene>
<dbReference type="Proteomes" id="UP001461163">
    <property type="component" value="Unassembled WGS sequence"/>
</dbReference>
<keyword evidence="2" id="KW-1185">Reference proteome</keyword>
<organism evidence="1 2">
    <name type="scientific">Paraglaciecola mesophila</name>
    <dbReference type="NCBI Taxonomy" id="197222"/>
    <lineage>
        <taxon>Bacteria</taxon>
        <taxon>Pseudomonadati</taxon>
        <taxon>Pseudomonadota</taxon>
        <taxon>Gammaproteobacteria</taxon>
        <taxon>Alteromonadales</taxon>
        <taxon>Alteromonadaceae</taxon>
        <taxon>Paraglaciecola</taxon>
    </lineage>
</organism>
<accession>A0ABU9SYG9</accession>
<sequence length="347" mass="39959">MASCIKNYLARKFTTPSRKSGLANRFVIRHVKRRLAFFMWTTVLSVSPIHFAHSEQISFSKNTLQSDIQLSYKWRDKDQEKHRFSFTLPLDDVNTAHHKRFVPEQVTRYQQIAMLKERNKIDTKEARIEIKRIGKTLQISVKSRSEESAKKYQKQLLQVKDDAFEQYLKDHYYARFSDYLSQEGIKPDHLRYIKENQKVLKPFAEAMYAEASESGDMRAFLNLLLGWLQSIPYDDLESRVSSNGAGFSPPLTLLSNNRGDCDSKSVLMASVIRALFPDIELVMLYLPNHALLGIGVPAKKDERSMQINGEAYLLMEPTGPALFPLNETAPSSQRFLDTGMYSYEVIP</sequence>
<evidence type="ECO:0000313" key="2">
    <source>
        <dbReference type="Proteomes" id="UP001461163"/>
    </source>
</evidence>